<dbReference type="InterPro" id="IPR014710">
    <property type="entry name" value="RmlC-like_jellyroll"/>
</dbReference>
<dbReference type="SUPFAM" id="SSF51182">
    <property type="entry name" value="RmlC-like cupins"/>
    <property type="match status" value="1"/>
</dbReference>
<protein>
    <submittedName>
        <fullName evidence="2">Cupin domain-containing protein</fullName>
    </submittedName>
</protein>
<reference evidence="2" key="1">
    <citation type="submission" date="2022-12" db="EMBL/GenBank/DDBJ databases">
        <title>Bacterial isolates from different developmental stages of Nematostella vectensis.</title>
        <authorList>
            <person name="Fraune S."/>
        </authorList>
    </citation>
    <scope>NUCLEOTIDE SEQUENCE</scope>
    <source>
        <strain evidence="2">G21630-S1</strain>
    </source>
</reference>
<organism evidence="2 3">
    <name type="scientific">Kiloniella laminariae</name>
    <dbReference type="NCBI Taxonomy" id="454162"/>
    <lineage>
        <taxon>Bacteria</taxon>
        <taxon>Pseudomonadati</taxon>
        <taxon>Pseudomonadota</taxon>
        <taxon>Alphaproteobacteria</taxon>
        <taxon>Rhodospirillales</taxon>
        <taxon>Kiloniellaceae</taxon>
        <taxon>Kiloniella</taxon>
    </lineage>
</organism>
<keyword evidence="3" id="KW-1185">Reference proteome</keyword>
<proteinExistence type="predicted"/>
<comment type="caution">
    <text evidence="2">The sequence shown here is derived from an EMBL/GenBank/DDBJ whole genome shotgun (WGS) entry which is preliminary data.</text>
</comment>
<dbReference type="Gene3D" id="2.60.120.10">
    <property type="entry name" value="Jelly Rolls"/>
    <property type="match status" value="1"/>
</dbReference>
<feature type="domain" description="(S)-ureidoglycine aminohydrolase cupin" evidence="1">
    <location>
        <begin position="40"/>
        <end position="112"/>
    </location>
</feature>
<evidence type="ECO:0000313" key="2">
    <source>
        <dbReference type="EMBL" id="MCZ4279161.1"/>
    </source>
</evidence>
<dbReference type="EMBL" id="JAPWGY010000001">
    <property type="protein sequence ID" value="MCZ4279161.1"/>
    <property type="molecule type" value="Genomic_DNA"/>
</dbReference>
<dbReference type="Pfam" id="PF05899">
    <property type="entry name" value="Cupin_3"/>
    <property type="match status" value="1"/>
</dbReference>
<dbReference type="RefSeq" id="WP_269421377.1">
    <property type="nucleotide sequence ID" value="NZ_JAPWGY010000001.1"/>
</dbReference>
<evidence type="ECO:0000259" key="1">
    <source>
        <dbReference type="Pfam" id="PF05899"/>
    </source>
</evidence>
<dbReference type="PANTHER" id="PTHR40943">
    <property type="entry name" value="CYTOPLASMIC PROTEIN-RELATED"/>
    <property type="match status" value="1"/>
</dbReference>
<gene>
    <name evidence="2" type="ORF">O4H49_00135</name>
</gene>
<dbReference type="Proteomes" id="UP001069802">
    <property type="component" value="Unassembled WGS sequence"/>
</dbReference>
<sequence>MLPQGIIRIDREAPASESNIGQDVLLAGKSDTKLWNAFTDQTGQFSVGHWASGSCKLKVSYDENEFCLLLSGKAILTDESGQSCEFGPGEAFTIAAGFKGTWESVGDVVKIYAAFEAA</sequence>
<dbReference type="CDD" id="cd02227">
    <property type="entry name" value="cupin_TM1112-like"/>
    <property type="match status" value="1"/>
</dbReference>
<dbReference type="InterPro" id="IPR008579">
    <property type="entry name" value="UGlyAH_Cupin_dom"/>
</dbReference>
<accession>A0ABT4LDI0</accession>
<dbReference type="InterPro" id="IPR011051">
    <property type="entry name" value="RmlC_Cupin_sf"/>
</dbReference>
<dbReference type="PANTHER" id="PTHR40943:SF2">
    <property type="entry name" value="(S)-UREIDOGLYCINE AMINOHYDROLASE CUPIN DOMAIN-CONTAINING PROTEIN"/>
    <property type="match status" value="1"/>
</dbReference>
<evidence type="ECO:0000313" key="3">
    <source>
        <dbReference type="Proteomes" id="UP001069802"/>
    </source>
</evidence>
<name>A0ABT4LDI0_9PROT</name>